<reference evidence="2 3" key="1">
    <citation type="submission" date="2019-02" db="EMBL/GenBank/DDBJ databases">
        <title>Deep-cultivation of Planctomycetes and their phenomic and genomic characterization uncovers novel biology.</title>
        <authorList>
            <person name="Wiegand S."/>
            <person name="Jogler M."/>
            <person name="Boedeker C."/>
            <person name="Pinto D."/>
            <person name="Vollmers J."/>
            <person name="Rivas-Marin E."/>
            <person name="Kohn T."/>
            <person name="Peeters S.H."/>
            <person name="Heuer A."/>
            <person name="Rast P."/>
            <person name="Oberbeckmann S."/>
            <person name="Bunk B."/>
            <person name="Jeske O."/>
            <person name="Meyerdierks A."/>
            <person name="Storesund J.E."/>
            <person name="Kallscheuer N."/>
            <person name="Luecker S."/>
            <person name="Lage O.M."/>
            <person name="Pohl T."/>
            <person name="Merkel B.J."/>
            <person name="Hornburger P."/>
            <person name="Mueller R.-W."/>
            <person name="Bruemmer F."/>
            <person name="Labrenz M."/>
            <person name="Spormann A.M."/>
            <person name="Op Den Camp H."/>
            <person name="Overmann J."/>
            <person name="Amann R."/>
            <person name="Jetten M.S.M."/>
            <person name="Mascher T."/>
            <person name="Medema M.H."/>
            <person name="Devos D.P."/>
            <person name="Kaster A.-K."/>
            <person name="Ovreas L."/>
            <person name="Rohde M."/>
            <person name="Galperin M.Y."/>
            <person name="Jogler C."/>
        </authorList>
    </citation>
    <scope>NUCLEOTIDE SEQUENCE [LARGE SCALE GENOMIC DNA]</scope>
    <source>
        <strain evidence="2 3">Pan14r</strain>
    </source>
</reference>
<protein>
    <submittedName>
        <fullName evidence="2">Uncharacterized protein</fullName>
    </submittedName>
</protein>
<feature type="compositionally biased region" description="Basic residues" evidence="1">
    <location>
        <begin position="462"/>
        <end position="472"/>
    </location>
</feature>
<comment type="caution">
    <text evidence="2">The sequence shown here is derived from an EMBL/GenBank/DDBJ whole genome shotgun (WGS) entry which is preliminary data.</text>
</comment>
<sequence length="497" mass="55678">MNAPSSTGFSGIAVKSFCVGFYGVFDAFPENLRQRVTKRVQQHLFNAPCTAVPLLANRIAGTVSLSKDAHPKCEPKVTPVMSRFLNILTTPEVVRTIDPKRLLDLLAPYQQYLAGRGLNLPASTKAGTIDHEKLIHILDTPSMETPQEMLNALALINDMATEQGMDALLVAARDRGVRIQLDDETSPGDVAVQVWLADSDLLEAQHAWHTFKMPRRMECFAPAKDEDPPFLKLIGKRIDRCRSDISAWMSDHNRSDKVQLLFKELPDQIVATIRRGDPVRRIETIDRRGVRSVHLRPAAKDTVILCRSENVMLINSQLVKAREVYRRCIGELMFGNPDHFSAFNRFTFKPLIEDRQAVIVADPANGIESVRLTEIRSHPDGSQAAYVQLGADNLFTDATERGYDLTLDSTLASIKLNFGFRNDRRTRAIKLYAGNAACYTRDHLSELIEGWLENRGFLIKRTPRPKKVRGQKKPPATDTSTNRTHTTGRDDQALASA</sequence>
<feature type="region of interest" description="Disordered" evidence="1">
    <location>
        <begin position="462"/>
        <end position="497"/>
    </location>
</feature>
<evidence type="ECO:0000313" key="3">
    <source>
        <dbReference type="Proteomes" id="UP000317238"/>
    </source>
</evidence>
<accession>A0A5C5Y7A7</accession>
<dbReference type="Proteomes" id="UP000317238">
    <property type="component" value="Unassembled WGS sequence"/>
</dbReference>
<evidence type="ECO:0000256" key="1">
    <source>
        <dbReference type="SAM" id="MobiDB-lite"/>
    </source>
</evidence>
<feature type="compositionally biased region" description="Basic and acidic residues" evidence="1">
    <location>
        <begin position="487"/>
        <end position="497"/>
    </location>
</feature>
<proteinExistence type="predicted"/>
<gene>
    <name evidence="2" type="ORF">Pan14r_38670</name>
</gene>
<dbReference type="EMBL" id="SJPL01000001">
    <property type="protein sequence ID" value="TWT71557.1"/>
    <property type="molecule type" value="Genomic_DNA"/>
</dbReference>
<organism evidence="2 3">
    <name type="scientific">Crateriforma conspicua</name>
    <dbReference type="NCBI Taxonomy" id="2527996"/>
    <lineage>
        <taxon>Bacteria</taxon>
        <taxon>Pseudomonadati</taxon>
        <taxon>Planctomycetota</taxon>
        <taxon>Planctomycetia</taxon>
        <taxon>Planctomycetales</taxon>
        <taxon>Planctomycetaceae</taxon>
        <taxon>Crateriforma</taxon>
    </lineage>
</organism>
<evidence type="ECO:0000313" key="2">
    <source>
        <dbReference type="EMBL" id="TWT71557.1"/>
    </source>
</evidence>
<name>A0A5C5Y7A7_9PLAN</name>
<dbReference type="AlphaFoldDB" id="A0A5C5Y7A7"/>
<keyword evidence="3" id="KW-1185">Reference proteome</keyword>